<evidence type="ECO:0000313" key="6">
    <source>
        <dbReference type="Proteomes" id="UP000829992"/>
    </source>
</evidence>
<dbReference type="SUPFAM" id="SSF56801">
    <property type="entry name" value="Acetyl-CoA synthetase-like"/>
    <property type="match status" value="2"/>
</dbReference>
<dbReference type="Gene3D" id="3.30.559.30">
    <property type="entry name" value="Nonribosomal peptide synthetase, condensation domain"/>
    <property type="match status" value="1"/>
</dbReference>
<dbReference type="Gene3D" id="1.10.1200.10">
    <property type="entry name" value="ACP-like"/>
    <property type="match status" value="2"/>
</dbReference>
<dbReference type="NCBIfam" id="NF003417">
    <property type="entry name" value="PRK04813.1"/>
    <property type="match status" value="2"/>
</dbReference>
<dbReference type="InterPro" id="IPR010071">
    <property type="entry name" value="AA_adenyl_dom"/>
</dbReference>
<dbReference type="Gene3D" id="3.30.559.10">
    <property type="entry name" value="Chloramphenicol acetyltransferase-like domain"/>
    <property type="match status" value="1"/>
</dbReference>
<dbReference type="InterPro" id="IPR025110">
    <property type="entry name" value="AMP-bd_C"/>
</dbReference>
<dbReference type="RefSeq" id="WP_249587234.1">
    <property type="nucleotide sequence ID" value="NZ_BAAAQL010000008.1"/>
</dbReference>
<evidence type="ECO:0000256" key="2">
    <source>
        <dbReference type="ARBA" id="ARBA00022450"/>
    </source>
</evidence>
<dbReference type="PROSITE" id="PS00012">
    <property type="entry name" value="PHOSPHOPANTETHEINE"/>
    <property type="match status" value="1"/>
</dbReference>
<dbReference type="InterPro" id="IPR001242">
    <property type="entry name" value="Condensation_dom"/>
</dbReference>
<dbReference type="Proteomes" id="UP000829992">
    <property type="component" value="Chromosome"/>
</dbReference>
<dbReference type="SUPFAM" id="SSF47336">
    <property type="entry name" value="ACP-like"/>
    <property type="match status" value="2"/>
</dbReference>
<dbReference type="SUPFAM" id="SSF52777">
    <property type="entry name" value="CoA-dependent acyltransferases"/>
    <property type="match status" value="2"/>
</dbReference>
<dbReference type="InterPro" id="IPR000873">
    <property type="entry name" value="AMP-dep_synth/lig_dom"/>
</dbReference>
<dbReference type="InterPro" id="IPR036736">
    <property type="entry name" value="ACP-like_sf"/>
</dbReference>
<feature type="domain" description="Carrier" evidence="4">
    <location>
        <begin position="519"/>
        <end position="594"/>
    </location>
</feature>
<gene>
    <name evidence="5" type="ORF">M4V62_11905</name>
</gene>
<dbReference type="Gene3D" id="3.40.50.980">
    <property type="match status" value="4"/>
</dbReference>
<dbReference type="InterPro" id="IPR020806">
    <property type="entry name" value="PKS_PP-bd"/>
</dbReference>
<reference evidence="5 6" key="1">
    <citation type="submission" date="2022-05" db="EMBL/GenBank/DDBJ databases">
        <authorList>
            <person name="Zhou X."/>
            <person name="Li K."/>
            <person name="Man Y."/>
        </authorList>
    </citation>
    <scope>NUCLEOTIDE SEQUENCE [LARGE SCALE GENOMIC DNA]</scope>
    <source>
        <strain evidence="5 6">MS405</strain>
    </source>
</reference>
<dbReference type="InterPro" id="IPR045851">
    <property type="entry name" value="AMP-bd_C_sf"/>
</dbReference>
<accession>A0ABY4PRW8</accession>
<dbReference type="InterPro" id="IPR023213">
    <property type="entry name" value="CAT-like_dom_sf"/>
</dbReference>
<dbReference type="Pfam" id="PF13193">
    <property type="entry name" value="AMP-binding_C"/>
    <property type="match status" value="2"/>
</dbReference>
<dbReference type="SMART" id="SM00823">
    <property type="entry name" value="PKS_PP"/>
    <property type="match status" value="2"/>
</dbReference>
<dbReference type="CDD" id="cd05930">
    <property type="entry name" value="A_NRPS"/>
    <property type="match status" value="2"/>
</dbReference>
<feature type="domain" description="Carrier" evidence="4">
    <location>
        <begin position="1563"/>
        <end position="1637"/>
    </location>
</feature>
<evidence type="ECO:0000256" key="3">
    <source>
        <dbReference type="ARBA" id="ARBA00022553"/>
    </source>
</evidence>
<keyword evidence="6" id="KW-1185">Reference proteome</keyword>
<comment type="cofactor">
    <cofactor evidence="1">
        <name>pantetheine 4'-phosphate</name>
        <dbReference type="ChEBI" id="CHEBI:47942"/>
    </cofactor>
</comment>
<sequence length="1658" mass="177899">MGAEARSTDTADAYVSLHVRVERQAALTPSAVAVVDGAETCTYAELDSRAALLAHRLRELGAAPEAAIGVCLPRGIDLVVSLLAVWKSGAAYVPLDPEHPWERSAWVLKDTGADLVVVDDSLSAQVSGTGARPVAPTCAAGPDSPAGPASDVPGEQAAYILYTSGSTGRPKGVVVSHAGIANRVSWVVRRHGLGAADRVLQKTTLTFDAACWEVFAPLVSGGTVVLAPQGAEADAATLLRAVAAHEVTVLQVVPSMLRTLADEPGWADCTALRLLFSAGEPLHAELVQRVLAWRDMEVWNTYGPTECSIDITAHRFDPAQQHGSVPIGRPIPGMRVLVADSEGRPVSVGTRGELYAGGVGVARGYLGQPERTAESFVPDPFAADGSRLYRTGDLVRWSAEGTLEYLGRADGQAKVNGVRVEPGEVEAALVAHPDVRGAVVKAFTRDGTTRLVGYVQRRDARDGQRADADLRGFLRTRLPGSHVPAVVVELDAFPFTPNGKVDRLALPEPAPDAGQDVTAPRTEAERLVASVWQDLLGDDDIGVNSDFFRQGGTSLQVTRLANRLRSASGREVRFRELLKATTVEAQALLIEGYAEDADVLPKAPRPTGGSGGLQVSFGQRRLWFLDRMNPGSPEWVSVLPLRVPAEASDDAVRRALDALVARHEALRTRFAVVDGEPMQFVMEPAAQELTVVETDRDQLPQVLAAAAERGFDLETGPVLRALLARVPAPQGESVLSLAIHHIACDGWSSAILDREFHELLAAEMRGRPCRLAPPRRQYADYAAWQRNAEDNAAAEREIQHWASVLDGVEPLPLPTDRPRPPVRDGRGGIVAFTLPAPLTEALEELGRQHGATPYETLLTAFATLLARYTGQWDTPIGTPVAGRDREETEEIVGFFLNSLVIRCRPQAGLGFAQALDHVRDVFREALAHQTLPFERLVAALDAEGDLARTPLYQVAFDLHDEEHTGSAALDDFHSLEGVWSVAKTDLSLFMRRAADGSMIGGLEYATALFDRTTVERLAQHLVRVVETVTARPELPLGQLPLLSPQESDRLSEWSRNPGPRPHACSYEVFERRAAATPDAIAVTSDGTDITYRALDERANALAHRLRALGVGPEDVVGVLLDRGPELLAALLAVWKAGGAYLPLDLSYPAGRMKAVLADAGARVLVLDSRGRDRIGRPPGTRLLLTDAATEPAVTTAPDRTPDLDRLAYVIYTSGSTGRPKGVQVTHAGLANHLDWAAAELAGRGEGGAPVFSSIAFDLVVPNLWAPLMAGRTVTMLPQDLDLSTLGKQLTEAGPFAFVKMTPAHLEILSEQLSAEQVRALASVYVVAGEALPGRLVDRWAAPVINEYGPTEASVGTCVFPAPDQGNREIVPIGRPLPNMTMRVLDQHLQPVPVGVTGELYVGGAGVARGYVRQPEQTAAAFLPDPFGAPGDRMYRTGDLVRLLPGGDVDFLGRIDHQVKIRGHRIEITEIQLVLADHPQVREAVVTVRETGPGDRGLVAHYVAEGDTPPTHDDLVDHCADRLPPYMVPPAFMALQALPLNANGKVDRTALAALEPQGEPDVVAPHTVVQERIAEIWAGLLGRDVGVHANFFHTGGNSILAIRLVAGLQDAFEIELPMRAVFEGPTVAELATVVEELIRAEVEALSDDELIAQSQPSGE</sequence>
<keyword evidence="3" id="KW-0597">Phosphoprotein</keyword>
<evidence type="ECO:0000259" key="4">
    <source>
        <dbReference type="PROSITE" id="PS50075"/>
    </source>
</evidence>
<keyword evidence="2" id="KW-0596">Phosphopantetheine</keyword>
<dbReference type="InterPro" id="IPR009081">
    <property type="entry name" value="PP-bd_ACP"/>
</dbReference>
<dbReference type="Pfam" id="PF00501">
    <property type="entry name" value="AMP-binding"/>
    <property type="match status" value="2"/>
</dbReference>
<dbReference type="InterPro" id="IPR006162">
    <property type="entry name" value="Ppantetheine_attach_site"/>
</dbReference>
<evidence type="ECO:0000313" key="5">
    <source>
        <dbReference type="EMBL" id="UQT55746.1"/>
    </source>
</evidence>
<dbReference type="PANTHER" id="PTHR45527:SF1">
    <property type="entry name" value="FATTY ACID SYNTHASE"/>
    <property type="match status" value="1"/>
</dbReference>
<dbReference type="Pfam" id="PF00668">
    <property type="entry name" value="Condensation"/>
    <property type="match status" value="1"/>
</dbReference>
<dbReference type="PROSITE" id="PS50075">
    <property type="entry name" value="CARRIER"/>
    <property type="match status" value="2"/>
</dbReference>
<dbReference type="Gene3D" id="3.30.300.30">
    <property type="match status" value="2"/>
</dbReference>
<evidence type="ECO:0000256" key="1">
    <source>
        <dbReference type="ARBA" id="ARBA00001957"/>
    </source>
</evidence>
<dbReference type="PANTHER" id="PTHR45527">
    <property type="entry name" value="NONRIBOSOMAL PEPTIDE SYNTHETASE"/>
    <property type="match status" value="1"/>
</dbReference>
<protein>
    <submittedName>
        <fullName evidence="5">Amino acid adenylation domain-containing protein</fullName>
    </submittedName>
</protein>
<dbReference type="EMBL" id="CP097289">
    <property type="protein sequence ID" value="UQT55746.1"/>
    <property type="molecule type" value="Genomic_DNA"/>
</dbReference>
<name>A0ABY4PRW8_9ACTN</name>
<dbReference type="PROSITE" id="PS00455">
    <property type="entry name" value="AMP_BINDING"/>
    <property type="match status" value="2"/>
</dbReference>
<dbReference type="InterPro" id="IPR020845">
    <property type="entry name" value="AMP-binding_CS"/>
</dbReference>
<dbReference type="CDD" id="cd19531">
    <property type="entry name" value="LCL_NRPS-like"/>
    <property type="match status" value="1"/>
</dbReference>
<dbReference type="NCBIfam" id="TIGR01733">
    <property type="entry name" value="AA-adenyl-dom"/>
    <property type="match status" value="2"/>
</dbReference>
<proteinExistence type="predicted"/>
<dbReference type="Gene3D" id="2.30.38.10">
    <property type="entry name" value="Luciferase, Domain 3"/>
    <property type="match status" value="2"/>
</dbReference>
<organism evidence="5 6">
    <name type="scientific">Streptomyces durmitorensis</name>
    <dbReference type="NCBI Taxonomy" id="319947"/>
    <lineage>
        <taxon>Bacteria</taxon>
        <taxon>Bacillati</taxon>
        <taxon>Actinomycetota</taxon>
        <taxon>Actinomycetes</taxon>
        <taxon>Kitasatosporales</taxon>
        <taxon>Streptomycetaceae</taxon>
        <taxon>Streptomyces</taxon>
    </lineage>
</organism>
<dbReference type="Pfam" id="PF00550">
    <property type="entry name" value="PP-binding"/>
    <property type="match status" value="2"/>
</dbReference>